<dbReference type="Gene3D" id="2.60.120.620">
    <property type="entry name" value="q2cbj1_9rhob like domain"/>
    <property type="match status" value="1"/>
</dbReference>
<evidence type="ECO:0000313" key="1">
    <source>
        <dbReference type="EMBL" id="AYV82165.1"/>
    </source>
</evidence>
<reference evidence="1" key="1">
    <citation type="submission" date="2018-10" db="EMBL/GenBank/DDBJ databases">
        <title>Hidden diversity of soil giant viruses.</title>
        <authorList>
            <person name="Schulz F."/>
            <person name="Alteio L."/>
            <person name="Goudeau D."/>
            <person name="Ryan E.M."/>
            <person name="Malmstrom R.R."/>
            <person name="Blanchard J."/>
            <person name="Woyke T."/>
        </authorList>
    </citation>
    <scope>NUCLEOTIDE SEQUENCE</scope>
    <source>
        <strain evidence="1">HOV1</strain>
    </source>
</reference>
<sequence length="510" mass="57834">MASSQAPTPIQTQAPTQIQDLTQSQKKCPVVVCLPLDNIRSKTTTEIAEGHGTPPNKPSPFGCTSQIWRQCRVGSSQSYKVDPNIRMGFSRDYTGVNVTSSSWDTIIDALVSMYPIKLRQKRPKGEEHDDYINYRFNLLNHEGKSWIWPKLAKSIKKKQENSYNSWKPTKEKEDGKITYTPELTTLFYQQGDFFAKHTDSRRGEGDTNFATVLLFEPTAESKLEGGDLVLDIGSESFVHDPHSILVGDDKDGNRIRLRVDQLKTPVLIAFQTNVPHEVEPVRAGYRICHKGNLIIPDGFSYFTNTTPNKIQIDDTSIARIKNQQLEDRILLLEREIAGLREQMGKNIISTGLLESPIISEYATRILQEINESELPCHMVVLPTNLESESDDIDPLSKMSTNELVLLNEIMKAYPYSTIQKITATRRVFDENQLINVYDEDTVEKLAKHPAPGWLSMPAFDGKVYYLGDPDVEIFGYRTHYNAEYNDSTYDYIDDVVLLTVICVQKGPPLF</sequence>
<protein>
    <submittedName>
        <fullName evidence="1">Uncharacterized protein</fullName>
    </submittedName>
</protein>
<proteinExistence type="predicted"/>
<gene>
    <name evidence="1" type="ORF">Homavirus12_9</name>
</gene>
<dbReference type="EMBL" id="MK072343">
    <property type="protein sequence ID" value="AYV82165.1"/>
    <property type="molecule type" value="Genomic_DNA"/>
</dbReference>
<name>A0A3G5A4K8_9VIRU</name>
<accession>A0A3G5A4K8</accession>
<organism evidence="1">
    <name type="scientific">Homavirus sp</name>
    <dbReference type="NCBI Taxonomy" id="2487769"/>
    <lineage>
        <taxon>Viruses</taxon>
        <taxon>Varidnaviria</taxon>
        <taxon>Bamfordvirae</taxon>
        <taxon>Nucleocytoviricota</taxon>
        <taxon>Megaviricetes</taxon>
        <taxon>Imitervirales</taxon>
        <taxon>Mimiviridae</taxon>
        <taxon>Klosneuvirinae</taxon>
    </lineage>
</organism>